<keyword evidence="2" id="KW-0547">Nucleotide-binding</keyword>
<dbReference type="GO" id="GO:0016887">
    <property type="term" value="F:ATP hydrolysis activity"/>
    <property type="evidence" value="ECO:0007669"/>
    <property type="project" value="InterPro"/>
</dbReference>
<reference evidence="5" key="1">
    <citation type="journal article" date="2021" name="PeerJ">
        <title>Extensive microbial diversity within the chicken gut microbiome revealed by metagenomics and culture.</title>
        <authorList>
            <person name="Gilroy R."/>
            <person name="Ravi A."/>
            <person name="Getino M."/>
            <person name="Pursley I."/>
            <person name="Horton D.L."/>
            <person name="Alikhan N.F."/>
            <person name="Baker D."/>
            <person name="Gharbi K."/>
            <person name="Hall N."/>
            <person name="Watson M."/>
            <person name="Adriaenssens E.M."/>
            <person name="Foster-Nyarko E."/>
            <person name="Jarju S."/>
            <person name="Secka A."/>
            <person name="Antonio M."/>
            <person name="Oren A."/>
            <person name="Chaudhuri R.R."/>
            <person name="La Ragione R."/>
            <person name="Hildebrand F."/>
            <person name="Pallen M.J."/>
        </authorList>
    </citation>
    <scope>NUCLEOTIDE SEQUENCE</scope>
    <source>
        <strain evidence="5">USAMLcec2-132</strain>
    </source>
</reference>
<comment type="caution">
    <text evidence="5">The sequence shown here is derived from an EMBL/GenBank/DDBJ whole genome shotgun (WGS) entry which is preliminary data.</text>
</comment>
<gene>
    <name evidence="5" type="ORF">H9761_20130</name>
</gene>
<dbReference type="GO" id="GO:0005524">
    <property type="term" value="F:ATP binding"/>
    <property type="evidence" value="ECO:0007669"/>
    <property type="project" value="UniProtKB-KW"/>
</dbReference>
<feature type="domain" description="ABC transporter" evidence="4">
    <location>
        <begin position="1"/>
        <end position="229"/>
    </location>
</feature>
<evidence type="ECO:0000259" key="4">
    <source>
        <dbReference type="PROSITE" id="PS50893"/>
    </source>
</evidence>
<dbReference type="PROSITE" id="PS50893">
    <property type="entry name" value="ABC_TRANSPORTER_2"/>
    <property type="match status" value="1"/>
</dbReference>
<dbReference type="Proteomes" id="UP000823891">
    <property type="component" value="Unassembled WGS sequence"/>
</dbReference>
<reference evidence="5" key="2">
    <citation type="submission" date="2021-04" db="EMBL/GenBank/DDBJ databases">
        <authorList>
            <person name="Gilroy R."/>
        </authorList>
    </citation>
    <scope>NUCLEOTIDE SEQUENCE</scope>
    <source>
        <strain evidence="5">USAMLcec2-132</strain>
    </source>
</reference>
<dbReference type="SMART" id="SM00382">
    <property type="entry name" value="AAA"/>
    <property type="match status" value="1"/>
</dbReference>
<dbReference type="EMBL" id="DWWS01000074">
    <property type="protein sequence ID" value="HJC25971.1"/>
    <property type="molecule type" value="Genomic_DNA"/>
</dbReference>
<organism evidence="5 6">
    <name type="scientific">Candidatus Eisenbergiella merdavium</name>
    <dbReference type="NCBI Taxonomy" id="2838551"/>
    <lineage>
        <taxon>Bacteria</taxon>
        <taxon>Bacillati</taxon>
        <taxon>Bacillota</taxon>
        <taxon>Clostridia</taxon>
        <taxon>Lachnospirales</taxon>
        <taxon>Lachnospiraceae</taxon>
        <taxon>Eisenbergiella</taxon>
    </lineage>
</organism>
<dbReference type="InterPro" id="IPR003439">
    <property type="entry name" value="ABC_transporter-like_ATP-bd"/>
</dbReference>
<dbReference type="CDD" id="cd03230">
    <property type="entry name" value="ABC_DR_subfamily_A"/>
    <property type="match status" value="1"/>
</dbReference>
<evidence type="ECO:0000256" key="3">
    <source>
        <dbReference type="ARBA" id="ARBA00022840"/>
    </source>
</evidence>
<dbReference type="Pfam" id="PF00005">
    <property type="entry name" value="ABC_tran"/>
    <property type="match status" value="1"/>
</dbReference>
<dbReference type="InterPro" id="IPR051782">
    <property type="entry name" value="ABC_Transporter_VariousFunc"/>
</dbReference>
<dbReference type="InterPro" id="IPR003593">
    <property type="entry name" value="AAA+_ATPase"/>
</dbReference>
<dbReference type="SUPFAM" id="SSF52540">
    <property type="entry name" value="P-loop containing nucleoside triphosphate hydrolases"/>
    <property type="match status" value="1"/>
</dbReference>
<dbReference type="Gene3D" id="3.40.50.300">
    <property type="entry name" value="P-loop containing nucleotide triphosphate hydrolases"/>
    <property type="match status" value="1"/>
</dbReference>
<dbReference type="AlphaFoldDB" id="A0A9D2NKM2"/>
<evidence type="ECO:0000313" key="5">
    <source>
        <dbReference type="EMBL" id="HJC25971.1"/>
    </source>
</evidence>
<dbReference type="InterPro" id="IPR027417">
    <property type="entry name" value="P-loop_NTPase"/>
</dbReference>
<evidence type="ECO:0000256" key="1">
    <source>
        <dbReference type="ARBA" id="ARBA00022448"/>
    </source>
</evidence>
<keyword evidence="1" id="KW-0813">Transport</keyword>
<dbReference type="PANTHER" id="PTHR42939:SF3">
    <property type="entry name" value="ABC TRANSPORTER ATP-BINDING COMPONENT"/>
    <property type="match status" value="1"/>
</dbReference>
<evidence type="ECO:0000313" key="6">
    <source>
        <dbReference type="Proteomes" id="UP000823891"/>
    </source>
</evidence>
<keyword evidence="3 5" id="KW-0067">ATP-binding</keyword>
<evidence type="ECO:0000256" key="2">
    <source>
        <dbReference type="ARBA" id="ARBA00022741"/>
    </source>
</evidence>
<protein>
    <submittedName>
        <fullName evidence="5">ABC transporter ATP-binding protein</fullName>
    </submittedName>
</protein>
<sequence length="293" mass="32809">MNALEIRDLSKEYPHFCLDHLNLTLPGGCIMGLVGENGAGKSTTIKLILDMIQADTGTITILGRENKSDIRSLKEEIGVVLDEVGLPECLKAGQIGRVMRNIFKSWDDAAYEDYLHRLSIPADRKFKEFSRGMKMKLGIAVALSHHPRLLILDEATNGLDPVVRDEVVEMFGEFTRDEDHSILISSHIVSDLEKLCDYIAFLHQGRLLLYEEKDALREQYGILRCTAEQLRELEPSAVLGKKESPYGVEAMVRRDAVPAGFTLGTASIEELFIFMIKGDRHEPAPSREGRNNA</sequence>
<proteinExistence type="predicted"/>
<accession>A0A9D2NKM2</accession>
<dbReference type="PANTHER" id="PTHR42939">
    <property type="entry name" value="ABC TRANSPORTER ATP-BINDING PROTEIN ALBC-RELATED"/>
    <property type="match status" value="1"/>
</dbReference>
<name>A0A9D2NKM2_9FIRM</name>